<keyword evidence="3 8" id="KW-0547">Nucleotide-binding</keyword>
<feature type="binding site" evidence="8">
    <location>
        <begin position="12"/>
        <end position="20"/>
    </location>
    <ligand>
        <name>ATP</name>
        <dbReference type="ChEBI" id="CHEBI:30616"/>
    </ligand>
</feature>
<feature type="domain" description="Cytidylate kinase" evidence="9">
    <location>
        <begin position="8"/>
        <end position="216"/>
    </location>
</feature>
<dbReference type="Gene3D" id="3.40.50.300">
    <property type="entry name" value="P-loop containing nucleotide triphosphate hydrolases"/>
    <property type="match status" value="1"/>
</dbReference>
<dbReference type="NCBIfam" id="TIGR00017">
    <property type="entry name" value="cmk"/>
    <property type="match status" value="1"/>
</dbReference>
<comment type="caution">
    <text evidence="10">The sequence shown here is derived from an EMBL/GenBank/DDBJ whole genome shotgun (WGS) entry which is preliminary data.</text>
</comment>
<dbReference type="InterPro" id="IPR027417">
    <property type="entry name" value="P-loop_NTPase"/>
</dbReference>
<dbReference type="EC" id="2.7.4.25" evidence="8"/>
<evidence type="ECO:0000256" key="5">
    <source>
        <dbReference type="ARBA" id="ARBA00022840"/>
    </source>
</evidence>
<keyword evidence="8" id="KW-0963">Cytoplasm</keyword>
<evidence type="ECO:0000256" key="7">
    <source>
        <dbReference type="ARBA" id="ARBA00048478"/>
    </source>
</evidence>
<proteinExistence type="inferred from homology"/>
<keyword evidence="5 8" id="KW-0067">ATP-binding</keyword>
<evidence type="ECO:0000313" key="10">
    <source>
        <dbReference type="EMBL" id="MBC3811828.1"/>
    </source>
</evidence>
<dbReference type="InterPro" id="IPR003136">
    <property type="entry name" value="Cytidylate_kin"/>
</dbReference>
<dbReference type="RefSeq" id="WP_190479293.1">
    <property type="nucleotide sequence ID" value="NZ_JACOFT010000003.1"/>
</dbReference>
<evidence type="ECO:0000259" key="9">
    <source>
        <dbReference type="Pfam" id="PF02224"/>
    </source>
</evidence>
<name>A0ABR6XGE2_9BURK</name>
<evidence type="ECO:0000256" key="2">
    <source>
        <dbReference type="ARBA" id="ARBA00022679"/>
    </source>
</evidence>
<keyword evidence="2 8" id="KW-0808">Transferase</keyword>
<sequence>MTNKYAVITIDGPTASGKGTVAHRVAKHLGFHYLDSGALYRLTALMVQRKNVSFDDETSIAALARALPCRFVHGHVMLEDDDVTDDVRAEAIGVAASRIAVLPEVRKALVDLQLSFRNAPGLVADGRDMGSVIFPDASLKIFLTASAEARASRRYKQLIEKGISANMEDLVKDLMERDARDSTRAAAPLKPASGAIILDTSEITAEQAVNQVLEWYAEAQESKSSQ</sequence>
<keyword evidence="4 8" id="KW-0418">Kinase</keyword>
<evidence type="ECO:0000256" key="8">
    <source>
        <dbReference type="HAMAP-Rule" id="MF_00238"/>
    </source>
</evidence>
<dbReference type="Pfam" id="PF02224">
    <property type="entry name" value="Cytidylate_kin"/>
    <property type="match status" value="1"/>
</dbReference>
<dbReference type="PANTHER" id="PTHR21299">
    <property type="entry name" value="CYTIDYLATE KINASE/PANTOATE-BETA-ALANINE LIGASE"/>
    <property type="match status" value="1"/>
</dbReference>
<comment type="catalytic activity">
    <reaction evidence="6 8">
        <text>dCMP + ATP = dCDP + ADP</text>
        <dbReference type="Rhea" id="RHEA:25094"/>
        <dbReference type="ChEBI" id="CHEBI:30616"/>
        <dbReference type="ChEBI" id="CHEBI:57566"/>
        <dbReference type="ChEBI" id="CHEBI:58593"/>
        <dbReference type="ChEBI" id="CHEBI:456216"/>
        <dbReference type="EC" id="2.7.4.25"/>
    </reaction>
</comment>
<dbReference type="SUPFAM" id="SSF52540">
    <property type="entry name" value="P-loop containing nucleoside triphosphate hydrolases"/>
    <property type="match status" value="1"/>
</dbReference>
<organism evidence="10 11">
    <name type="scientific">Undibacterium aquatile</name>
    <dbReference type="NCBI Taxonomy" id="1537398"/>
    <lineage>
        <taxon>Bacteria</taxon>
        <taxon>Pseudomonadati</taxon>
        <taxon>Pseudomonadota</taxon>
        <taxon>Betaproteobacteria</taxon>
        <taxon>Burkholderiales</taxon>
        <taxon>Oxalobacteraceae</taxon>
        <taxon>Undibacterium</taxon>
    </lineage>
</organism>
<gene>
    <name evidence="8" type="primary">cmk</name>
    <name evidence="10" type="ORF">H8K26_10280</name>
</gene>
<evidence type="ECO:0000313" key="11">
    <source>
        <dbReference type="Proteomes" id="UP000637632"/>
    </source>
</evidence>
<keyword evidence="11" id="KW-1185">Reference proteome</keyword>
<comment type="subcellular location">
    <subcellularLocation>
        <location evidence="8">Cytoplasm</location>
    </subcellularLocation>
</comment>
<evidence type="ECO:0000256" key="1">
    <source>
        <dbReference type="ARBA" id="ARBA00009427"/>
    </source>
</evidence>
<comment type="catalytic activity">
    <reaction evidence="7 8">
        <text>CMP + ATP = CDP + ADP</text>
        <dbReference type="Rhea" id="RHEA:11600"/>
        <dbReference type="ChEBI" id="CHEBI:30616"/>
        <dbReference type="ChEBI" id="CHEBI:58069"/>
        <dbReference type="ChEBI" id="CHEBI:60377"/>
        <dbReference type="ChEBI" id="CHEBI:456216"/>
        <dbReference type="EC" id="2.7.4.25"/>
    </reaction>
</comment>
<protein>
    <recommendedName>
        <fullName evidence="8">Cytidylate kinase</fullName>
        <shortName evidence="8">CK</shortName>
        <ecNumber evidence="8">2.7.4.25</ecNumber>
    </recommendedName>
    <alternativeName>
        <fullName evidence="8">Cytidine monophosphate kinase</fullName>
        <shortName evidence="8">CMP kinase</shortName>
    </alternativeName>
</protein>
<dbReference type="EMBL" id="JACOFT010000003">
    <property type="protein sequence ID" value="MBC3811828.1"/>
    <property type="molecule type" value="Genomic_DNA"/>
</dbReference>
<dbReference type="Proteomes" id="UP000637632">
    <property type="component" value="Unassembled WGS sequence"/>
</dbReference>
<dbReference type="PANTHER" id="PTHR21299:SF2">
    <property type="entry name" value="CYTIDYLATE KINASE"/>
    <property type="match status" value="1"/>
</dbReference>
<reference evidence="10 11" key="1">
    <citation type="submission" date="2020-08" db="EMBL/GenBank/DDBJ databases">
        <title>Novel species isolated from subtropical streams in China.</title>
        <authorList>
            <person name="Lu H."/>
        </authorList>
    </citation>
    <scope>NUCLEOTIDE SEQUENCE [LARGE SCALE GENOMIC DNA]</scope>
    <source>
        <strain evidence="10 11">CCTCC AB 2015119</strain>
    </source>
</reference>
<evidence type="ECO:0000256" key="3">
    <source>
        <dbReference type="ARBA" id="ARBA00022741"/>
    </source>
</evidence>
<dbReference type="CDD" id="cd02020">
    <property type="entry name" value="CMPK"/>
    <property type="match status" value="1"/>
</dbReference>
<accession>A0ABR6XGE2</accession>
<dbReference type="HAMAP" id="MF_00238">
    <property type="entry name" value="Cytidyl_kinase_type1"/>
    <property type="match status" value="1"/>
</dbReference>
<evidence type="ECO:0000256" key="4">
    <source>
        <dbReference type="ARBA" id="ARBA00022777"/>
    </source>
</evidence>
<dbReference type="InterPro" id="IPR011994">
    <property type="entry name" value="Cytidylate_kinase_dom"/>
</dbReference>
<dbReference type="GO" id="GO:0016301">
    <property type="term" value="F:kinase activity"/>
    <property type="evidence" value="ECO:0007669"/>
    <property type="project" value="UniProtKB-KW"/>
</dbReference>
<comment type="similarity">
    <text evidence="1 8">Belongs to the cytidylate kinase family. Type 1 subfamily.</text>
</comment>
<evidence type="ECO:0000256" key="6">
    <source>
        <dbReference type="ARBA" id="ARBA00047615"/>
    </source>
</evidence>